<keyword evidence="2" id="KW-0812">Transmembrane</keyword>
<keyword evidence="2" id="KW-1133">Transmembrane helix</keyword>
<dbReference type="RefSeq" id="WP_185059352.1">
    <property type="nucleotide sequence ID" value="NZ_BAABJP010000015.1"/>
</dbReference>
<reference evidence="4" key="1">
    <citation type="journal article" date="2019" name="Int. J. Syst. Evol. Microbiol.">
        <title>The Global Catalogue of Microorganisms (GCM) 10K type strain sequencing project: providing services to taxonomists for standard genome sequencing and annotation.</title>
        <authorList>
            <consortium name="The Broad Institute Genomics Platform"/>
            <consortium name="The Broad Institute Genome Sequencing Center for Infectious Disease"/>
            <person name="Wu L."/>
            <person name="Ma J."/>
        </authorList>
    </citation>
    <scope>NUCLEOTIDE SEQUENCE [LARGE SCALE GENOMIC DNA]</scope>
    <source>
        <strain evidence="4">JCM 18303</strain>
    </source>
</reference>
<feature type="region of interest" description="Disordered" evidence="1">
    <location>
        <begin position="39"/>
        <end position="68"/>
    </location>
</feature>
<evidence type="ECO:0000256" key="2">
    <source>
        <dbReference type="SAM" id="Phobius"/>
    </source>
</evidence>
<sequence>MGATLGDRRRATVTALAVAAMTLVAVSLTGCSFLSGGSSDGGPDITELTQPDTSPPPVTPIRGGTGTPSDRLAADVVHDVEAYWHLRFPPEFGRRWIPLHAFHAVDPAKPNLPPECTRRPIDMNKQALYCPAMDVIIWDRLGLVPELRAKYGNGGVLLALAHEVGHAVQERIGIDVGTQIRERSRYPPILLEAMADCFAGVVVRASVNGELAHVRIEEKDLDRALSALLSFRDPVGFELGPNAHGDAFDRASAFLDGYQNGASRCAAMTAQNQLFTQRGFTTVQELLQSGNLPLDELLASMVPDTQAWFTALVSSRGRRWAAPPLRPDSGCSSSSAARQGPVRFCPDSGTLSASPATLGSVHSRGDYATGTLVASRYALAALAALGKPVRGPDAGRAAVCLAGAYTRSLLDRNTSGFGLSPGDVDEAVDELLNQDYAARDATGTPPADQGFQRVGAFREGTLGGAAKCGI</sequence>
<evidence type="ECO:0000256" key="1">
    <source>
        <dbReference type="SAM" id="MobiDB-lite"/>
    </source>
</evidence>
<dbReference type="Pfam" id="PF04228">
    <property type="entry name" value="Zn_peptidase"/>
    <property type="match status" value="1"/>
</dbReference>
<dbReference type="InterPro" id="IPR007343">
    <property type="entry name" value="Uncharacterised_pept_Zn_put"/>
</dbReference>
<feature type="transmembrane region" description="Helical" evidence="2">
    <location>
        <begin position="12"/>
        <end position="35"/>
    </location>
</feature>
<keyword evidence="4" id="KW-1185">Reference proteome</keyword>
<evidence type="ECO:0000313" key="4">
    <source>
        <dbReference type="Proteomes" id="UP001428817"/>
    </source>
</evidence>
<dbReference type="EMBL" id="BAABJP010000015">
    <property type="protein sequence ID" value="GAA5157304.1"/>
    <property type="molecule type" value="Genomic_DNA"/>
</dbReference>
<dbReference type="Proteomes" id="UP001428817">
    <property type="component" value="Unassembled WGS sequence"/>
</dbReference>
<protein>
    <submittedName>
        <fullName evidence="3">Neutral zinc metallopeptidase</fullName>
    </submittedName>
</protein>
<organism evidence="3 4">
    <name type="scientific">Pseudonocardia eucalypti</name>
    <dbReference type="NCBI Taxonomy" id="648755"/>
    <lineage>
        <taxon>Bacteria</taxon>
        <taxon>Bacillati</taxon>
        <taxon>Actinomycetota</taxon>
        <taxon>Actinomycetes</taxon>
        <taxon>Pseudonocardiales</taxon>
        <taxon>Pseudonocardiaceae</taxon>
        <taxon>Pseudonocardia</taxon>
    </lineage>
</organism>
<name>A0ABP9Q5X2_9PSEU</name>
<evidence type="ECO:0000313" key="3">
    <source>
        <dbReference type="EMBL" id="GAA5157304.1"/>
    </source>
</evidence>
<gene>
    <name evidence="3" type="ORF">GCM10023321_35370</name>
</gene>
<proteinExistence type="predicted"/>
<comment type="caution">
    <text evidence="3">The sequence shown here is derived from an EMBL/GenBank/DDBJ whole genome shotgun (WGS) entry which is preliminary data.</text>
</comment>
<keyword evidence="2" id="KW-0472">Membrane</keyword>
<accession>A0ABP9Q5X2</accession>